<keyword evidence="10 14" id="KW-0472">Membrane</keyword>
<keyword evidence="8" id="KW-0915">Sodium</keyword>
<feature type="transmembrane region" description="Helical" evidence="14">
    <location>
        <begin position="78"/>
        <end position="99"/>
    </location>
</feature>
<feature type="transmembrane region" description="Helical" evidence="14">
    <location>
        <begin position="373"/>
        <end position="392"/>
    </location>
</feature>
<dbReference type="Pfam" id="PF00474">
    <property type="entry name" value="SSF"/>
    <property type="match status" value="1"/>
</dbReference>
<evidence type="ECO:0000256" key="11">
    <source>
        <dbReference type="ARBA" id="ARBA00023201"/>
    </source>
</evidence>
<dbReference type="InterPro" id="IPR001734">
    <property type="entry name" value="Na/solute_symporter"/>
</dbReference>
<feature type="transmembrane region" description="Helical" evidence="14">
    <location>
        <begin position="242"/>
        <end position="263"/>
    </location>
</feature>
<dbReference type="PROSITE" id="PS50283">
    <property type="entry name" value="NA_SOLUT_SYMP_3"/>
    <property type="match status" value="1"/>
</dbReference>
<dbReference type="Gene3D" id="1.20.1730.10">
    <property type="entry name" value="Sodium/glucose cotransporter"/>
    <property type="match status" value="1"/>
</dbReference>
<evidence type="ECO:0000256" key="13">
    <source>
        <dbReference type="RuleBase" id="RU362091"/>
    </source>
</evidence>
<comment type="subcellular location">
    <subcellularLocation>
        <location evidence="1">Cell membrane</location>
        <topology evidence="1">Multi-pass membrane protein</topology>
    </subcellularLocation>
</comment>
<evidence type="ECO:0000256" key="3">
    <source>
        <dbReference type="ARBA" id="ARBA00022448"/>
    </source>
</evidence>
<comment type="catalytic activity">
    <reaction evidence="12">
        <text>L-proline(in) + Na(+)(in) = L-proline(out) + Na(+)(out)</text>
        <dbReference type="Rhea" id="RHEA:28967"/>
        <dbReference type="ChEBI" id="CHEBI:29101"/>
        <dbReference type="ChEBI" id="CHEBI:60039"/>
    </reaction>
</comment>
<dbReference type="EMBL" id="PYMJ01000001">
    <property type="protein sequence ID" value="PSU51622.1"/>
    <property type="molecule type" value="Genomic_DNA"/>
</dbReference>
<evidence type="ECO:0000256" key="4">
    <source>
        <dbReference type="ARBA" id="ARBA00022475"/>
    </source>
</evidence>
<comment type="caution">
    <text evidence="15">The sequence shown here is derived from an EMBL/GenBank/DDBJ whole genome shotgun (WGS) entry which is preliminary data.</text>
</comment>
<keyword evidence="7 14" id="KW-1133">Transmembrane helix</keyword>
<gene>
    <name evidence="15" type="ORF">C9J12_01355</name>
</gene>
<dbReference type="GO" id="GO:0015293">
    <property type="term" value="F:symporter activity"/>
    <property type="evidence" value="ECO:0007669"/>
    <property type="project" value="UniProtKB-KW"/>
</dbReference>
<keyword evidence="4" id="KW-1003">Cell membrane</keyword>
<feature type="transmembrane region" description="Helical" evidence="14">
    <location>
        <begin position="275"/>
        <end position="296"/>
    </location>
</feature>
<dbReference type="RefSeq" id="WP_107241066.1">
    <property type="nucleotide sequence ID" value="NZ_PYMJ01000001.1"/>
</dbReference>
<feature type="transmembrane region" description="Helical" evidence="14">
    <location>
        <begin position="131"/>
        <end position="155"/>
    </location>
</feature>
<dbReference type="OrthoDB" id="9803348at2"/>
<dbReference type="InterPro" id="IPR038377">
    <property type="entry name" value="Na/Glc_symporter_sf"/>
</dbReference>
<reference evidence="15 16" key="1">
    <citation type="submission" date="2018-01" db="EMBL/GenBank/DDBJ databases">
        <title>Whole genome sequencing of Histamine producing bacteria.</title>
        <authorList>
            <person name="Butler K."/>
        </authorList>
    </citation>
    <scope>NUCLEOTIDE SEQUENCE [LARGE SCALE GENOMIC DNA]</scope>
    <source>
        <strain evidence="15 16">JCM 12947</strain>
    </source>
</reference>
<dbReference type="PANTHER" id="PTHR48086">
    <property type="entry name" value="SODIUM/PROLINE SYMPORTER-RELATED"/>
    <property type="match status" value="1"/>
</dbReference>
<feature type="transmembrane region" description="Helical" evidence="14">
    <location>
        <begin position="427"/>
        <end position="446"/>
    </location>
</feature>
<protein>
    <submittedName>
        <fullName evidence="15">Sodium:solute symporter</fullName>
    </submittedName>
</protein>
<dbReference type="InterPro" id="IPR050277">
    <property type="entry name" value="Sodium:Solute_Symporter"/>
</dbReference>
<proteinExistence type="inferred from homology"/>
<feature type="transmembrane region" description="Helical" evidence="14">
    <location>
        <begin position="36"/>
        <end position="58"/>
    </location>
</feature>
<evidence type="ECO:0000256" key="8">
    <source>
        <dbReference type="ARBA" id="ARBA00023053"/>
    </source>
</evidence>
<evidence type="ECO:0000313" key="15">
    <source>
        <dbReference type="EMBL" id="PSU51622.1"/>
    </source>
</evidence>
<feature type="transmembrane region" description="Helical" evidence="14">
    <location>
        <begin position="6"/>
        <end position="24"/>
    </location>
</feature>
<sequence>MITSLNWVLLLVTVSIMVGLALYSNKIMKTGDGEGGFLLAANCLGPFIGAATIVATGFSGWGFMGSPGVAYKYGAIELVGNFFFAPAMVFAVLFCARFLHQKAEQMGSFTIPEYIARSHEGPEIVKRFTQAFAAIITIILLLVFLVGQIKALGLLAGQWLGIEQETAALLMVGIIILYTSIGGLAAVAFTDAFMVVGMCVSALIIVVTIFSDMSPSELISGLNAIDPELLAPTDSGPYGSSVWHVLMVLPYAFIYSATLPYMSVRFMALAKTTKLHHVAAYMTPIACLLSLVPLAGLYTRLKVPGLATPDEAMPTFLANFLSPSTSAVVTLFILFAMKSTANSVLHAIAGSVSHDLRQAIWPNCRLSEKSLLILNRSAVWLLGGTGFVLMLLAPPFMLSMLAILGSGTLMAALVAPTLLAHFVPANIYAALFSMIIGFSSGCLLFLQFNLGWVEAPIYSSLFACGTYWLVAKYFNHQPSTVSFPSH</sequence>
<keyword evidence="16" id="KW-1185">Reference proteome</keyword>
<evidence type="ECO:0000256" key="12">
    <source>
        <dbReference type="ARBA" id="ARBA00033708"/>
    </source>
</evidence>
<feature type="transmembrane region" description="Helical" evidence="14">
    <location>
        <begin position="398"/>
        <end position="420"/>
    </location>
</feature>
<keyword evidence="5 14" id="KW-0812">Transmembrane</keyword>
<evidence type="ECO:0000256" key="5">
    <source>
        <dbReference type="ARBA" id="ARBA00022692"/>
    </source>
</evidence>
<feature type="transmembrane region" description="Helical" evidence="14">
    <location>
        <begin position="192"/>
        <end position="210"/>
    </location>
</feature>
<dbReference type="CDD" id="cd10322">
    <property type="entry name" value="SLC5sbd"/>
    <property type="match status" value="1"/>
</dbReference>
<evidence type="ECO:0000313" key="16">
    <source>
        <dbReference type="Proteomes" id="UP000240987"/>
    </source>
</evidence>
<dbReference type="GO" id="GO:0005886">
    <property type="term" value="C:plasma membrane"/>
    <property type="evidence" value="ECO:0007669"/>
    <property type="project" value="UniProtKB-SubCell"/>
</dbReference>
<evidence type="ECO:0000256" key="14">
    <source>
        <dbReference type="SAM" id="Phobius"/>
    </source>
</evidence>
<dbReference type="GO" id="GO:0006814">
    <property type="term" value="P:sodium ion transport"/>
    <property type="evidence" value="ECO:0007669"/>
    <property type="project" value="UniProtKB-KW"/>
</dbReference>
<dbReference type="AlphaFoldDB" id="A0A2T3JRA5"/>
<keyword evidence="3" id="KW-0813">Transport</keyword>
<dbReference type="PANTHER" id="PTHR48086:SF3">
    <property type="entry name" value="SODIUM_PROLINE SYMPORTER"/>
    <property type="match status" value="1"/>
</dbReference>
<keyword evidence="6" id="KW-0769">Symport</keyword>
<evidence type="ECO:0000256" key="1">
    <source>
        <dbReference type="ARBA" id="ARBA00004651"/>
    </source>
</evidence>
<evidence type="ECO:0000256" key="10">
    <source>
        <dbReference type="ARBA" id="ARBA00023136"/>
    </source>
</evidence>
<evidence type="ECO:0000256" key="7">
    <source>
        <dbReference type="ARBA" id="ARBA00022989"/>
    </source>
</evidence>
<feature type="transmembrane region" description="Helical" evidence="14">
    <location>
        <begin position="167"/>
        <end position="187"/>
    </location>
</feature>
<keyword evidence="9" id="KW-0406">Ion transport</keyword>
<organism evidence="15 16">
    <name type="scientific">Photobacterium frigidiphilum</name>
    <dbReference type="NCBI Taxonomy" id="264736"/>
    <lineage>
        <taxon>Bacteria</taxon>
        <taxon>Pseudomonadati</taxon>
        <taxon>Pseudomonadota</taxon>
        <taxon>Gammaproteobacteria</taxon>
        <taxon>Vibrionales</taxon>
        <taxon>Vibrionaceae</taxon>
        <taxon>Photobacterium</taxon>
    </lineage>
</organism>
<name>A0A2T3JRA5_9GAMM</name>
<evidence type="ECO:0000256" key="6">
    <source>
        <dbReference type="ARBA" id="ARBA00022847"/>
    </source>
</evidence>
<evidence type="ECO:0000256" key="9">
    <source>
        <dbReference type="ARBA" id="ARBA00023065"/>
    </source>
</evidence>
<feature type="transmembrane region" description="Helical" evidence="14">
    <location>
        <begin position="452"/>
        <end position="470"/>
    </location>
</feature>
<evidence type="ECO:0000256" key="2">
    <source>
        <dbReference type="ARBA" id="ARBA00006434"/>
    </source>
</evidence>
<keyword evidence="11" id="KW-0739">Sodium transport</keyword>
<comment type="similarity">
    <text evidence="2 13">Belongs to the sodium:solute symporter (SSF) (TC 2.A.21) family.</text>
</comment>
<accession>A0A2T3JRA5</accession>
<dbReference type="Proteomes" id="UP000240987">
    <property type="component" value="Unassembled WGS sequence"/>
</dbReference>
<feature type="transmembrane region" description="Helical" evidence="14">
    <location>
        <begin position="316"/>
        <end position="336"/>
    </location>
</feature>